<dbReference type="PROSITE" id="PS50977">
    <property type="entry name" value="HTH_TETR_2"/>
    <property type="match status" value="1"/>
</dbReference>
<gene>
    <name evidence="7" type="ORF">CLV72_10578</name>
</gene>
<evidence type="ECO:0000313" key="7">
    <source>
        <dbReference type="EMBL" id="PRX97728.1"/>
    </source>
</evidence>
<dbReference type="PANTHER" id="PTHR30055:SF229">
    <property type="entry name" value="HTH-TYPE TRANSCRIPTIONAL REPRESSOR RV1474C"/>
    <property type="match status" value="1"/>
</dbReference>
<keyword evidence="1" id="KW-0678">Repressor</keyword>
<dbReference type="PROSITE" id="PS01081">
    <property type="entry name" value="HTH_TETR_1"/>
    <property type="match status" value="1"/>
</dbReference>
<dbReference type="SUPFAM" id="SSF48498">
    <property type="entry name" value="Tetracyclin repressor-like, C-terminal domain"/>
    <property type="match status" value="1"/>
</dbReference>
<evidence type="ECO:0000256" key="5">
    <source>
        <dbReference type="PROSITE-ProRule" id="PRU00335"/>
    </source>
</evidence>
<dbReference type="SUPFAM" id="SSF46689">
    <property type="entry name" value="Homeodomain-like"/>
    <property type="match status" value="1"/>
</dbReference>
<dbReference type="Pfam" id="PF13977">
    <property type="entry name" value="TetR_C_6"/>
    <property type="match status" value="1"/>
</dbReference>
<dbReference type="InterPro" id="IPR023772">
    <property type="entry name" value="DNA-bd_HTH_TetR-type_CS"/>
</dbReference>
<evidence type="ECO:0000259" key="6">
    <source>
        <dbReference type="PROSITE" id="PS50977"/>
    </source>
</evidence>
<evidence type="ECO:0000256" key="4">
    <source>
        <dbReference type="ARBA" id="ARBA00023163"/>
    </source>
</evidence>
<feature type="DNA-binding region" description="H-T-H motif" evidence="5">
    <location>
        <begin position="43"/>
        <end position="62"/>
    </location>
</feature>
<proteinExistence type="predicted"/>
<protein>
    <submittedName>
        <fullName evidence="7">TetR family transcriptional regulator</fullName>
    </submittedName>
</protein>
<dbReference type="InterPro" id="IPR001647">
    <property type="entry name" value="HTH_TetR"/>
</dbReference>
<dbReference type="EMBL" id="PVZC01000005">
    <property type="protein sequence ID" value="PRX97728.1"/>
    <property type="molecule type" value="Genomic_DNA"/>
</dbReference>
<dbReference type="InterPro" id="IPR039538">
    <property type="entry name" value="BetI_C"/>
</dbReference>
<organism evidence="7 8">
    <name type="scientific">Allonocardiopsis opalescens</name>
    <dbReference type="NCBI Taxonomy" id="1144618"/>
    <lineage>
        <taxon>Bacteria</taxon>
        <taxon>Bacillati</taxon>
        <taxon>Actinomycetota</taxon>
        <taxon>Actinomycetes</taxon>
        <taxon>Streptosporangiales</taxon>
        <taxon>Allonocardiopsis</taxon>
    </lineage>
</organism>
<accession>A0A2T0Q225</accession>
<evidence type="ECO:0000313" key="8">
    <source>
        <dbReference type="Proteomes" id="UP000237846"/>
    </source>
</evidence>
<dbReference type="Gene3D" id="1.10.357.10">
    <property type="entry name" value="Tetracycline Repressor, domain 2"/>
    <property type="match status" value="1"/>
</dbReference>
<evidence type="ECO:0000256" key="3">
    <source>
        <dbReference type="ARBA" id="ARBA00023125"/>
    </source>
</evidence>
<keyword evidence="3 5" id="KW-0238">DNA-binding</keyword>
<feature type="domain" description="HTH tetR-type" evidence="6">
    <location>
        <begin position="20"/>
        <end position="80"/>
    </location>
</feature>
<evidence type="ECO:0000256" key="2">
    <source>
        <dbReference type="ARBA" id="ARBA00023015"/>
    </source>
</evidence>
<reference evidence="7 8" key="1">
    <citation type="submission" date="2018-03" db="EMBL/GenBank/DDBJ databases">
        <title>Genomic Encyclopedia of Archaeal and Bacterial Type Strains, Phase II (KMG-II): from individual species to whole genera.</title>
        <authorList>
            <person name="Goeker M."/>
        </authorList>
    </citation>
    <scope>NUCLEOTIDE SEQUENCE [LARGE SCALE GENOMIC DNA]</scope>
    <source>
        <strain evidence="7 8">DSM 45601</strain>
    </source>
</reference>
<comment type="caution">
    <text evidence="7">The sequence shown here is derived from an EMBL/GenBank/DDBJ whole genome shotgun (WGS) entry which is preliminary data.</text>
</comment>
<dbReference type="InterPro" id="IPR050109">
    <property type="entry name" value="HTH-type_TetR-like_transc_reg"/>
</dbReference>
<keyword evidence="8" id="KW-1185">Reference proteome</keyword>
<dbReference type="PRINTS" id="PR00455">
    <property type="entry name" value="HTHTETR"/>
</dbReference>
<keyword evidence="4" id="KW-0804">Transcription</keyword>
<keyword evidence="2" id="KW-0805">Transcription regulation</keyword>
<dbReference type="InterPro" id="IPR009057">
    <property type="entry name" value="Homeodomain-like_sf"/>
</dbReference>
<dbReference type="PANTHER" id="PTHR30055">
    <property type="entry name" value="HTH-TYPE TRANSCRIPTIONAL REGULATOR RUTR"/>
    <property type="match status" value="1"/>
</dbReference>
<evidence type="ECO:0000256" key="1">
    <source>
        <dbReference type="ARBA" id="ARBA00022491"/>
    </source>
</evidence>
<sequence>MKERSFYIGAMSRKPKEHLDARRRQILDAARRCFVRNGFHATSMQDVLAEAGLSVGAVYRYFSGKDALIAAIVSDALAELAAAFGDDAGEPPELDDIVDAVLRVDRPPLSGSRESARLLVQVWAEALRSPELAGRLDEVMAAARAVLGGVVVRHQRRGLLPADVPAEHIAGALIALVDGYLLQHAVFGRADPAAFRAGLRALMSARGGD</sequence>
<dbReference type="Proteomes" id="UP000237846">
    <property type="component" value="Unassembled WGS sequence"/>
</dbReference>
<dbReference type="InterPro" id="IPR036271">
    <property type="entry name" value="Tet_transcr_reg_TetR-rel_C_sf"/>
</dbReference>
<dbReference type="GO" id="GO:0000976">
    <property type="term" value="F:transcription cis-regulatory region binding"/>
    <property type="evidence" value="ECO:0007669"/>
    <property type="project" value="TreeGrafter"/>
</dbReference>
<dbReference type="Pfam" id="PF00440">
    <property type="entry name" value="TetR_N"/>
    <property type="match status" value="1"/>
</dbReference>
<dbReference type="GO" id="GO:0003700">
    <property type="term" value="F:DNA-binding transcription factor activity"/>
    <property type="evidence" value="ECO:0007669"/>
    <property type="project" value="TreeGrafter"/>
</dbReference>
<name>A0A2T0Q225_9ACTN</name>
<dbReference type="AlphaFoldDB" id="A0A2T0Q225"/>